<dbReference type="Gene3D" id="1.10.260.40">
    <property type="entry name" value="lambda repressor-like DNA-binding domains"/>
    <property type="match status" value="1"/>
</dbReference>
<dbReference type="PROSITE" id="PS50932">
    <property type="entry name" value="HTH_LACI_2"/>
    <property type="match status" value="1"/>
</dbReference>
<reference evidence="5 6" key="1">
    <citation type="submission" date="2020-08" db="EMBL/GenBank/DDBJ databases">
        <title>Genome public.</title>
        <authorList>
            <person name="Liu C."/>
            <person name="Sun Q."/>
        </authorList>
    </citation>
    <scope>NUCLEOTIDE SEQUENCE [LARGE SCALE GENOMIC DNA]</scope>
    <source>
        <strain evidence="5 6">NSJ-26</strain>
    </source>
</reference>
<gene>
    <name evidence="5" type="ORF">H8689_00035</name>
</gene>
<dbReference type="FunFam" id="1.10.260.40:FF:000002">
    <property type="entry name" value="HTH-type transcriptional repressor PurR"/>
    <property type="match status" value="1"/>
</dbReference>
<dbReference type="PANTHER" id="PTHR30146">
    <property type="entry name" value="LACI-RELATED TRANSCRIPTIONAL REPRESSOR"/>
    <property type="match status" value="1"/>
</dbReference>
<dbReference type="InterPro" id="IPR028082">
    <property type="entry name" value="Peripla_BP_I"/>
</dbReference>
<proteinExistence type="predicted"/>
<accession>A0A926ETJ4</accession>
<dbReference type="PRINTS" id="PR00036">
    <property type="entry name" value="HTHLACI"/>
</dbReference>
<dbReference type="Proteomes" id="UP000601522">
    <property type="component" value="Unassembled WGS sequence"/>
</dbReference>
<dbReference type="Pfam" id="PF13377">
    <property type="entry name" value="Peripla_BP_3"/>
    <property type="match status" value="1"/>
</dbReference>
<evidence type="ECO:0000313" key="6">
    <source>
        <dbReference type="Proteomes" id="UP000601522"/>
    </source>
</evidence>
<dbReference type="RefSeq" id="WP_249322338.1">
    <property type="nucleotide sequence ID" value="NZ_JACRTK010000001.1"/>
</dbReference>
<keyword evidence="3" id="KW-0804">Transcription</keyword>
<dbReference type="SUPFAM" id="SSF47413">
    <property type="entry name" value="lambda repressor-like DNA-binding domains"/>
    <property type="match status" value="1"/>
</dbReference>
<sequence>MSVTIKDVAKLAGVSISTVSRVINDSKPVSPEARRKVLHAIDELGYEPNQVARSLVTKKSNLIGVIVDDIGNYYVSQIVRGIEEIGRMYNYDIILGSSYGSEETEMKYLQLLRTKQVEGIILVSEIMNKNLVEYLEDLKIEFVYLNRYYNTLKLPTISLDNGKATGMMMDYLIELGHKNILYLTQEEDIELTIEKVKIDAYKNAMKSIGNTPIIHKINSHRIKGGYDAGAYVKELIDTHNISTVFCSQDELAIGLMNYFYDNDIKVPEDISVAGYGDISVAAIYRPTLTTIREPYYDIGAVAIRKILKKLIGESIDDENITLPIRLIKRESVKRI</sequence>
<evidence type="ECO:0000259" key="4">
    <source>
        <dbReference type="PROSITE" id="PS50932"/>
    </source>
</evidence>
<dbReference type="CDD" id="cd01392">
    <property type="entry name" value="HTH_LacI"/>
    <property type="match status" value="1"/>
</dbReference>
<evidence type="ECO:0000256" key="3">
    <source>
        <dbReference type="ARBA" id="ARBA00023163"/>
    </source>
</evidence>
<dbReference type="InterPro" id="IPR046335">
    <property type="entry name" value="LacI/GalR-like_sensor"/>
</dbReference>
<dbReference type="CDD" id="cd06267">
    <property type="entry name" value="PBP1_LacI_sugar_binding-like"/>
    <property type="match status" value="1"/>
</dbReference>
<dbReference type="Gene3D" id="3.40.50.2300">
    <property type="match status" value="2"/>
</dbReference>
<dbReference type="SUPFAM" id="SSF53822">
    <property type="entry name" value="Periplasmic binding protein-like I"/>
    <property type="match status" value="1"/>
</dbReference>
<evidence type="ECO:0000313" key="5">
    <source>
        <dbReference type="EMBL" id="MBC8589533.1"/>
    </source>
</evidence>
<evidence type="ECO:0000256" key="2">
    <source>
        <dbReference type="ARBA" id="ARBA00023125"/>
    </source>
</evidence>
<dbReference type="InterPro" id="IPR000843">
    <property type="entry name" value="HTH_LacI"/>
</dbReference>
<feature type="domain" description="HTH lacI-type" evidence="4">
    <location>
        <begin position="3"/>
        <end position="57"/>
    </location>
</feature>
<dbReference type="Pfam" id="PF00356">
    <property type="entry name" value="LacI"/>
    <property type="match status" value="1"/>
</dbReference>
<evidence type="ECO:0000256" key="1">
    <source>
        <dbReference type="ARBA" id="ARBA00023015"/>
    </source>
</evidence>
<keyword evidence="2 5" id="KW-0238">DNA-binding</keyword>
<dbReference type="InterPro" id="IPR010982">
    <property type="entry name" value="Lambda_DNA-bd_dom_sf"/>
</dbReference>
<dbReference type="GO" id="GO:0000976">
    <property type="term" value="F:transcription cis-regulatory region binding"/>
    <property type="evidence" value="ECO:0007669"/>
    <property type="project" value="TreeGrafter"/>
</dbReference>
<dbReference type="PANTHER" id="PTHR30146:SF149">
    <property type="entry name" value="HTH-TYPE TRANSCRIPTIONAL REGULATOR EBGR"/>
    <property type="match status" value="1"/>
</dbReference>
<dbReference type="EMBL" id="JACRTK010000001">
    <property type="protein sequence ID" value="MBC8589533.1"/>
    <property type="molecule type" value="Genomic_DNA"/>
</dbReference>
<keyword evidence="1" id="KW-0805">Transcription regulation</keyword>
<protein>
    <submittedName>
        <fullName evidence="5">LacI family DNA-binding transcriptional regulator</fullName>
    </submittedName>
</protein>
<dbReference type="PROSITE" id="PS00356">
    <property type="entry name" value="HTH_LACI_1"/>
    <property type="match status" value="1"/>
</dbReference>
<name>A0A926ETJ4_9FIRM</name>
<keyword evidence="6" id="KW-1185">Reference proteome</keyword>
<organism evidence="5 6">
    <name type="scientific">Wansuia hejianensis</name>
    <dbReference type="NCBI Taxonomy" id="2763667"/>
    <lineage>
        <taxon>Bacteria</taxon>
        <taxon>Bacillati</taxon>
        <taxon>Bacillota</taxon>
        <taxon>Clostridia</taxon>
        <taxon>Lachnospirales</taxon>
        <taxon>Lachnospiraceae</taxon>
        <taxon>Wansuia</taxon>
    </lineage>
</organism>
<dbReference type="SMART" id="SM00354">
    <property type="entry name" value="HTH_LACI"/>
    <property type="match status" value="1"/>
</dbReference>
<dbReference type="GO" id="GO:0003700">
    <property type="term" value="F:DNA-binding transcription factor activity"/>
    <property type="evidence" value="ECO:0007669"/>
    <property type="project" value="TreeGrafter"/>
</dbReference>
<comment type="caution">
    <text evidence="5">The sequence shown here is derived from an EMBL/GenBank/DDBJ whole genome shotgun (WGS) entry which is preliminary data.</text>
</comment>
<dbReference type="AlphaFoldDB" id="A0A926ETJ4"/>